<dbReference type="FunFam" id="3.30.200.20:FF:000038">
    <property type="entry name" value="LIM domain kinase 2"/>
    <property type="match status" value="1"/>
</dbReference>
<keyword evidence="12 15" id="KW-0067">ATP-binding</keyword>
<dbReference type="Pfam" id="PF07714">
    <property type="entry name" value="PK_Tyr_Ser-Thr"/>
    <property type="match status" value="1"/>
</dbReference>
<evidence type="ECO:0000256" key="8">
    <source>
        <dbReference type="ARBA" id="ARBA00022737"/>
    </source>
</evidence>
<keyword evidence="21" id="KW-1185">Reference proteome</keyword>
<feature type="compositionally biased region" description="Low complexity" evidence="16">
    <location>
        <begin position="326"/>
        <end position="339"/>
    </location>
</feature>
<protein>
    <recommendedName>
        <fullName evidence="3">non-specific serine/threonine protein kinase</fullName>
        <ecNumber evidence="3">2.7.11.1</ecNumber>
    </recommendedName>
</protein>
<feature type="domain" description="Protein kinase" evidence="17">
    <location>
        <begin position="435"/>
        <end position="709"/>
    </location>
</feature>
<accession>A0ABD0J8T1</accession>
<comment type="similarity">
    <text evidence="2">Belongs to the protein kinase superfamily. TKL Ser/Thr protein kinase family.</text>
</comment>
<feature type="domain" description="LIM zinc-binding" evidence="18">
    <location>
        <begin position="62"/>
        <end position="123"/>
    </location>
</feature>
<feature type="region of interest" description="Disordered" evidence="16">
    <location>
        <begin position="306"/>
        <end position="377"/>
    </location>
</feature>
<dbReference type="PROSITE" id="PS50106">
    <property type="entry name" value="PDZ"/>
    <property type="match status" value="1"/>
</dbReference>
<comment type="subcellular location">
    <subcellularLocation>
        <location evidence="1">Cytoplasm</location>
    </subcellularLocation>
</comment>
<evidence type="ECO:0000256" key="9">
    <source>
        <dbReference type="ARBA" id="ARBA00022741"/>
    </source>
</evidence>
<dbReference type="PANTHER" id="PTHR46485:SF4">
    <property type="entry name" value="LIM DOMAIN KINASE 1"/>
    <property type="match status" value="1"/>
</dbReference>
<evidence type="ECO:0000256" key="7">
    <source>
        <dbReference type="ARBA" id="ARBA00022723"/>
    </source>
</evidence>
<dbReference type="InterPro" id="IPR001478">
    <property type="entry name" value="PDZ"/>
</dbReference>
<dbReference type="Proteomes" id="UP001519460">
    <property type="component" value="Unassembled WGS sequence"/>
</dbReference>
<dbReference type="Gene3D" id="3.30.200.20">
    <property type="entry name" value="Phosphorylase Kinase, domain 1"/>
    <property type="match status" value="1"/>
</dbReference>
<dbReference type="SUPFAM" id="SSF57716">
    <property type="entry name" value="Glucocorticoid receptor-like (DNA-binding domain)"/>
    <property type="match status" value="2"/>
</dbReference>
<evidence type="ECO:0000256" key="10">
    <source>
        <dbReference type="ARBA" id="ARBA00022777"/>
    </source>
</evidence>
<dbReference type="PROSITE" id="PS00478">
    <property type="entry name" value="LIM_DOMAIN_1"/>
    <property type="match status" value="1"/>
</dbReference>
<feature type="binding site" evidence="15">
    <location>
        <position position="464"/>
    </location>
    <ligand>
        <name>ATP</name>
        <dbReference type="ChEBI" id="CHEBI:30616"/>
    </ligand>
</feature>
<keyword evidence="5" id="KW-0723">Serine/threonine-protein kinase</keyword>
<dbReference type="Pfam" id="PF00412">
    <property type="entry name" value="LIM"/>
    <property type="match status" value="2"/>
</dbReference>
<dbReference type="SMART" id="SM00132">
    <property type="entry name" value="LIM"/>
    <property type="match status" value="1"/>
</dbReference>
<dbReference type="InterPro" id="IPR001781">
    <property type="entry name" value="Znf_LIM"/>
</dbReference>
<dbReference type="Gene3D" id="2.10.110.10">
    <property type="entry name" value="Cysteine Rich Protein"/>
    <property type="match status" value="1"/>
</dbReference>
<reference evidence="20 21" key="1">
    <citation type="journal article" date="2023" name="Sci. Data">
        <title>Genome assembly of the Korean intertidal mud-creeper Batillaria attramentaria.</title>
        <authorList>
            <person name="Patra A.K."/>
            <person name="Ho P.T."/>
            <person name="Jun S."/>
            <person name="Lee S.J."/>
            <person name="Kim Y."/>
            <person name="Won Y.J."/>
        </authorList>
    </citation>
    <scope>NUCLEOTIDE SEQUENCE [LARGE SCALE GENOMIC DNA]</scope>
    <source>
        <strain evidence="20">Wonlab-2016</strain>
    </source>
</reference>
<evidence type="ECO:0000256" key="5">
    <source>
        <dbReference type="ARBA" id="ARBA00022527"/>
    </source>
</evidence>
<dbReference type="GO" id="GO:0046872">
    <property type="term" value="F:metal ion binding"/>
    <property type="evidence" value="ECO:0007669"/>
    <property type="project" value="UniProtKB-KW"/>
</dbReference>
<evidence type="ECO:0000259" key="19">
    <source>
        <dbReference type="PROSITE" id="PS50106"/>
    </source>
</evidence>
<feature type="compositionally biased region" description="Basic and acidic residues" evidence="16">
    <location>
        <begin position="760"/>
        <end position="777"/>
    </location>
</feature>
<dbReference type="InterPro" id="IPR017441">
    <property type="entry name" value="Protein_kinase_ATP_BS"/>
</dbReference>
<comment type="caution">
    <text evidence="20">The sequence shown here is derived from an EMBL/GenBank/DDBJ whole genome shotgun (WGS) entry which is preliminary data.</text>
</comment>
<gene>
    <name evidence="20" type="ORF">BaRGS_00037522</name>
</gene>
<sequence>MPGSSEIEDSPATVEVGKDKRSLGADIHMPGCTVCQRCLNNWYFEKDGQLYCRHDYWSKFGTACNSCSQLITGPVMVAGEHRYHPECFQCQKCLSYIGDGDTYALVERSKLFCGRCYKEVTRPLLTASPHRRKPHCIQLVEIPPTPDASKRGAVHIAADQSPVSYRHSYNDRAQPFITITEALEHVLPRPDIPHEHQRPVFTKSEAPRARQKRATRTAREITTLGKDSGELDLSPDLESLKIGDRILEVNGSTVKDKTVEEVDALLKSKSTVQITVERDLSPLRINTEADSNATTVIPTTTLTTTTAATTTTTLTSSTPPTPSTPSTPSSISEGSVGSEVEQSLVINDTPVRLRPKQSLRARGASTGSSIPDTKLHFGPFANTKSQALCLHSPSRRRSKSPSPVPPSRQKSMDLGRSASFHTHSQDHRVFRASDLIPGEVLGQGFFGQAIKVTHRVTGEVMVIKELFRFDEEAQKSFLHEVSVLRKLENPYVLKFLGVLYRDKKLNMVTEYVDGGTLSDILLNHSIDLSWVQRAKFVKDISMGMSYLHSMNIIHRDLNSRNCFIRKDQTVVVADFGLAKIVPRHPELMRVEKEKNGRSGKKRFQRKKRHTVVGNPYWMAPEMLNGASYDEKVDVFSYGIIVCEVIARVSADPDDLPRCVDFGLNVELFHKKFCQNCPEPLLMLAVLCSQLEPNKRPSFESLNHLCEALILHIEHGMSAPHELQGSAVEFYRRAKDELYGTHDRKRSESPTPKRRTSLNTIEERKARVVSEGEGCAKT</sequence>
<keyword evidence="8" id="KW-0677">Repeat</keyword>
<dbReference type="GO" id="GO:0005737">
    <property type="term" value="C:cytoplasm"/>
    <property type="evidence" value="ECO:0007669"/>
    <property type="project" value="UniProtKB-SubCell"/>
</dbReference>
<feature type="region of interest" description="Disordered" evidence="16">
    <location>
        <begin position="740"/>
        <end position="777"/>
    </location>
</feature>
<dbReference type="Gene3D" id="1.10.510.10">
    <property type="entry name" value="Transferase(Phosphotransferase) domain 1"/>
    <property type="match status" value="1"/>
</dbReference>
<keyword evidence="13 14" id="KW-0440">LIM domain</keyword>
<keyword evidence="9 15" id="KW-0547">Nucleotide-binding</keyword>
<evidence type="ECO:0000256" key="2">
    <source>
        <dbReference type="ARBA" id="ARBA00005843"/>
    </source>
</evidence>
<organism evidence="20 21">
    <name type="scientific">Batillaria attramentaria</name>
    <dbReference type="NCBI Taxonomy" id="370345"/>
    <lineage>
        <taxon>Eukaryota</taxon>
        <taxon>Metazoa</taxon>
        <taxon>Spiralia</taxon>
        <taxon>Lophotrochozoa</taxon>
        <taxon>Mollusca</taxon>
        <taxon>Gastropoda</taxon>
        <taxon>Caenogastropoda</taxon>
        <taxon>Sorbeoconcha</taxon>
        <taxon>Cerithioidea</taxon>
        <taxon>Batillariidae</taxon>
        <taxon>Batillaria</taxon>
    </lineage>
</organism>
<dbReference type="InterPro" id="IPR036034">
    <property type="entry name" value="PDZ_sf"/>
</dbReference>
<dbReference type="CDD" id="cd09365">
    <property type="entry name" value="LIM2_LIMK"/>
    <property type="match status" value="1"/>
</dbReference>
<feature type="domain" description="PDZ" evidence="19">
    <location>
        <begin position="240"/>
        <end position="268"/>
    </location>
</feature>
<name>A0ABD0J8T1_9CAEN</name>
<keyword evidence="6" id="KW-0808">Transferase</keyword>
<feature type="compositionally biased region" description="Low complexity" evidence="16">
    <location>
        <begin position="306"/>
        <end position="318"/>
    </location>
</feature>
<evidence type="ECO:0000256" key="1">
    <source>
        <dbReference type="ARBA" id="ARBA00004496"/>
    </source>
</evidence>
<dbReference type="SUPFAM" id="SSF50156">
    <property type="entry name" value="PDZ domain-like"/>
    <property type="match status" value="1"/>
</dbReference>
<keyword evidence="7 14" id="KW-0479">Metal-binding</keyword>
<dbReference type="EMBL" id="JACVVK020000565">
    <property type="protein sequence ID" value="KAK7465912.1"/>
    <property type="molecule type" value="Genomic_DNA"/>
</dbReference>
<evidence type="ECO:0000256" key="16">
    <source>
        <dbReference type="SAM" id="MobiDB-lite"/>
    </source>
</evidence>
<evidence type="ECO:0000256" key="3">
    <source>
        <dbReference type="ARBA" id="ARBA00012513"/>
    </source>
</evidence>
<proteinExistence type="inferred from homology"/>
<evidence type="ECO:0000259" key="17">
    <source>
        <dbReference type="PROSITE" id="PS50011"/>
    </source>
</evidence>
<dbReference type="PROSITE" id="PS00107">
    <property type="entry name" value="PROTEIN_KINASE_ATP"/>
    <property type="match status" value="1"/>
</dbReference>
<dbReference type="InterPro" id="IPR050940">
    <property type="entry name" value="Actin_reg-Ser/Thr_kinase"/>
</dbReference>
<feature type="region of interest" description="Disordered" evidence="16">
    <location>
        <begin position="390"/>
        <end position="413"/>
    </location>
</feature>
<dbReference type="AlphaFoldDB" id="A0ABD0J8T1"/>
<evidence type="ECO:0000313" key="20">
    <source>
        <dbReference type="EMBL" id="KAK7465912.1"/>
    </source>
</evidence>
<dbReference type="PANTHER" id="PTHR46485">
    <property type="entry name" value="LIM DOMAIN KINASE 1"/>
    <property type="match status" value="1"/>
</dbReference>
<dbReference type="InterPro" id="IPR011009">
    <property type="entry name" value="Kinase-like_dom_sf"/>
</dbReference>
<evidence type="ECO:0000259" key="18">
    <source>
        <dbReference type="PROSITE" id="PS50023"/>
    </source>
</evidence>
<evidence type="ECO:0000256" key="6">
    <source>
        <dbReference type="ARBA" id="ARBA00022679"/>
    </source>
</evidence>
<evidence type="ECO:0000256" key="14">
    <source>
        <dbReference type="PROSITE-ProRule" id="PRU00125"/>
    </source>
</evidence>
<dbReference type="Gene3D" id="2.30.42.10">
    <property type="match status" value="1"/>
</dbReference>
<evidence type="ECO:0000256" key="15">
    <source>
        <dbReference type="PROSITE-ProRule" id="PRU10141"/>
    </source>
</evidence>
<evidence type="ECO:0000256" key="11">
    <source>
        <dbReference type="ARBA" id="ARBA00022833"/>
    </source>
</evidence>
<dbReference type="SUPFAM" id="SSF56112">
    <property type="entry name" value="Protein kinase-like (PK-like)"/>
    <property type="match status" value="1"/>
</dbReference>
<dbReference type="InterPro" id="IPR001245">
    <property type="entry name" value="Ser-Thr/Tyr_kinase_cat_dom"/>
</dbReference>
<keyword evidence="11 14" id="KW-0862">Zinc</keyword>
<dbReference type="FunFam" id="2.10.110.10:FF:000038">
    <property type="entry name" value="LIM domain kinase 2"/>
    <property type="match status" value="1"/>
</dbReference>
<dbReference type="Pfam" id="PF00595">
    <property type="entry name" value="PDZ"/>
    <property type="match status" value="1"/>
</dbReference>
<dbReference type="PROSITE" id="PS50011">
    <property type="entry name" value="PROTEIN_KINASE_DOM"/>
    <property type="match status" value="1"/>
</dbReference>
<evidence type="ECO:0000256" key="13">
    <source>
        <dbReference type="ARBA" id="ARBA00023038"/>
    </source>
</evidence>
<keyword evidence="4" id="KW-0963">Cytoplasm</keyword>
<evidence type="ECO:0000256" key="12">
    <source>
        <dbReference type="ARBA" id="ARBA00022840"/>
    </source>
</evidence>
<evidence type="ECO:0000256" key="4">
    <source>
        <dbReference type="ARBA" id="ARBA00022490"/>
    </source>
</evidence>
<dbReference type="GO" id="GO:0004674">
    <property type="term" value="F:protein serine/threonine kinase activity"/>
    <property type="evidence" value="ECO:0007669"/>
    <property type="project" value="UniProtKB-KW"/>
</dbReference>
<keyword evidence="10" id="KW-0418">Kinase</keyword>
<dbReference type="EC" id="2.7.11.1" evidence="3"/>
<dbReference type="GO" id="GO:0005524">
    <property type="term" value="F:ATP binding"/>
    <property type="evidence" value="ECO:0007669"/>
    <property type="project" value="UniProtKB-UniRule"/>
</dbReference>
<dbReference type="InterPro" id="IPR000719">
    <property type="entry name" value="Prot_kinase_dom"/>
</dbReference>
<evidence type="ECO:0000313" key="21">
    <source>
        <dbReference type="Proteomes" id="UP001519460"/>
    </source>
</evidence>
<dbReference type="PROSITE" id="PS50023">
    <property type="entry name" value="LIM_DOMAIN_2"/>
    <property type="match status" value="1"/>
</dbReference>